<gene>
    <name evidence="2" type="ORF">BJ554DRAFT_7993</name>
</gene>
<accession>A0A8H7ZVF2</accession>
<evidence type="ECO:0000313" key="3">
    <source>
        <dbReference type="Proteomes" id="UP000673691"/>
    </source>
</evidence>
<feature type="compositionally biased region" description="Acidic residues" evidence="1">
    <location>
        <begin position="41"/>
        <end position="51"/>
    </location>
</feature>
<evidence type="ECO:0000256" key="1">
    <source>
        <dbReference type="SAM" id="MobiDB-lite"/>
    </source>
</evidence>
<evidence type="ECO:0000313" key="2">
    <source>
        <dbReference type="EMBL" id="KAG5460015.1"/>
    </source>
</evidence>
<name>A0A8H7ZVF2_9FUNG</name>
<feature type="compositionally biased region" description="Low complexity" evidence="1">
    <location>
        <begin position="57"/>
        <end position="66"/>
    </location>
</feature>
<protein>
    <submittedName>
        <fullName evidence="2">Uncharacterized protein</fullName>
    </submittedName>
</protein>
<dbReference type="AlphaFoldDB" id="A0A8H7ZVF2"/>
<sequence>MKSRAKAADRLRKAGAGQIGEREGAFWPLEVGARPARSADDSSDSDYEGDAPDSGTRPARGGTAAPDGGGRPAPGAIKTLSISRMRVAAGDSQIYEEAIVSLALAGANSNVFPGNGDAFTLLDAVGSSPCPFGGCAVATDCRGRPVLPLGISRDSTTGRSIWLPVACADKKTSILSLHVAIVTLTGGPPCCVIDTREVESTTRRDAFHNRAPLAQSTFARAAGAGRVA</sequence>
<feature type="compositionally biased region" description="Basic and acidic residues" evidence="1">
    <location>
        <begin position="1"/>
        <end position="12"/>
    </location>
</feature>
<keyword evidence="3" id="KW-1185">Reference proteome</keyword>
<reference evidence="2 3" key="1">
    <citation type="journal article" name="Sci. Rep.">
        <title>Genome-scale phylogenetic analyses confirm Olpidium as the closest living zoosporic fungus to the non-flagellated, terrestrial fungi.</title>
        <authorList>
            <person name="Chang Y."/>
            <person name="Rochon D."/>
            <person name="Sekimoto S."/>
            <person name="Wang Y."/>
            <person name="Chovatia M."/>
            <person name="Sandor L."/>
            <person name="Salamov A."/>
            <person name="Grigoriev I.V."/>
            <person name="Stajich J.E."/>
            <person name="Spatafora J.W."/>
        </authorList>
    </citation>
    <scope>NUCLEOTIDE SEQUENCE [LARGE SCALE GENOMIC DNA]</scope>
    <source>
        <strain evidence="2">S191</strain>
    </source>
</reference>
<organism evidence="2 3">
    <name type="scientific">Olpidium bornovanus</name>
    <dbReference type="NCBI Taxonomy" id="278681"/>
    <lineage>
        <taxon>Eukaryota</taxon>
        <taxon>Fungi</taxon>
        <taxon>Fungi incertae sedis</taxon>
        <taxon>Olpidiomycota</taxon>
        <taxon>Olpidiomycotina</taxon>
        <taxon>Olpidiomycetes</taxon>
        <taxon>Olpidiales</taxon>
        <taxon>Olpidiaceae</taxon>
        <taxon>Olpidium</taxon>
    </lineage>
</organism>
<dbReference type="EMBL" id="JAEFCI010005911">
    <property type="protein sequence ID" value="KAG5460015.1"/>
    <property type="molecule type" value="Genomic_DNA"/>
</dbReference>
<feature type="region of interest" description="Disordered" evidence="1">
    <location>
        <begin position="1"/>
        <end position="76"/>
    </location>
</feature>
<proteinExistence type="predicted"/>
<dbReference type="Proteomes" id="UP000673691">
    <property type="component" value="Unassembled WGS sequence"/>
</dbReference>
<comment type="caution">
    <text evidence="2">The sequence shown here is derived from an EMBL/GenBank/DDBJ whole genome shotgun (WGS) entry which is preliminary data.</text>
</comment>